<dbReference type="AlphaFoldDB" id="A0A2I0LF34"/>
<organism evidence="1 2">
    <name type="scientific">Punica granatum</name>
    <name type="common">Pomegranate</name>
    <dbReference type="NCBI Taxonomy" id="22663"/>
    <lineage>
        <taxon>Eukaryota</taxon>
        <taxon>Viridiplantae</taxon>
        <taxon>Streptophyta</taxon>
        <taxon>Embryophyta</taxon>
        <taxon>Tracheophyta</taxon>
        <taxon>Spermatophyta</taxon>
        <taxon>Magnoliopsida</taxon>
        <taxon>eudicotyledons</taxon>
        <taxon>Gunneridae</taxon>
        <taxon>Pentapetalae</taxon>
        <taxon>rosids</taxon>
        <taxon>malvids</taxon>
        <taxon>Myrtales</taxon>
        <taxon>Lythraceae</taxon>
        <taxon>Punica</taxon>
    </lineage>
</organism>
<reference evidence="1 2" key="1">
    <citation type="submission" date="2017-11" db="EMBL/GenBank/DDBJ databases">
        <title>De-novo sequencing of pomegranate (Punica granatum L.) genome.</title>
        <authorList>
            <person name="Akparov Z."/>
            <person name="Amiraslanov A."/>
            <person name="Hajiyeva S."/>
            <person name="Abbasov M."/>
            <person name="Kaur K."/>
            <person name="Hamwieh A."/>
            <person name="Solovyev V."/>
            <person name="Salamov A."/>
            <person name="Braich B."/>
            <person name="Kosarev P."/>
            <person name="Mahmoud A."/>
            <person name="Hajiyev E."/>
            <person name="Babayeva S."/>
            <person name="Izzatullayeva V."/>
            <person name="Mammadov A."/>
            <person name="Mammadov A."/>
            <person name="Sharifova S."/>
            <person name="Ojaghi J."/>
            <person name="Eynullazada K."/>
            <person name="Bayramov B."/>
            <person name="Abdulazimova A."/>
            <person name="Shahmuradov I."/>
        </authorList>
    </citation>
    <scope>NUCLEOTIDE SEQUENCE [LARGE SCALE GENOMIC DNA]</scope>
    <source>
        <strain evidence="2">cv. AG2017</strain>
        <tissue evidence="1">Leaf</tissue>
    </source>
</reference>
<evidence type="ECO:0000313" key="2">
    <source>
        <dbReference type="Proteomes" id="UP000233551"/>
    </source>
</evidence>
<proteinExistence type="predicted"/>
<sequence length="132" mass="14879">MGACPVNCLMHERLPRGLQYARMLAREFAICTGELPCGLRGARALAWRVYKMHGRLPGGLQGMTREICIKVRGGIFGILQIKDTMSRLHVETNLMLGESKRVCLHRRLPNHYSLSLHAKCSCHFVVELPKVP</sequence>
<name>A0A2I0LF34_PUNGR</name>
<dbReference type="EMBL" id="PGOL01000011">
    <property type="protein sequence ID" value="PKI79289.1"/>
    <property type="molecule type" value="Genomic_DNA"/>
</dbReference>
<dbReference type="Proteomes" id="UP000233551">
    <property type="component" value="Unassembled WGS sequence"/>
</dbReference>
<protein>
    <submittedName>
        <fullName evidence="1">Uncharacterized protein</fullName>
    </submittedName>
</protein>
<evidence type="ECO:0000313" key="1">
    <source>
        <dbReference type="EMBL" id="PKI79289.1"/>
    </source>
</evidence>
<comment type="caution">
    <text evidence="1">The sequence shown here is derived from an EMBL/GenBank/DDBJ whole genome shotgun (WGS) entry which is preliminary data.</text>
</comment>
<accession>A0A2I0LF34</accession>
<keyword evidence="2" id="KW-1185">Reference proteome</keyword>
<gene>
    <name evidence="1" type="ORF">CRG98_000303</name>
</gene>